<dbReference type="Pfam" id="PF00646">
    <property type="entry name" value="F-box"/>
    <property type="match status" value="1"/>
</dbReference>
<reference evidence="2" key="1">
    <citation type="journal article" date="2018" name="Nat. Plants">
        <title>Whole-genome landscape of Medicago truncatula symbiotic genes.</title>
        <authorList>
            <person name="Pecrix Y."/>
            <person name="Gamas P."/>
            <person name="Carrere S."/>
        </authorList>
    </citation>
    <scope>NUCLEOTIDE SEQUENCE</scope>
    <source>
        <tissue evidence="2">Leaves</tissue>
    </source>
</reference>
<dbReference type="CDD" id="cd22160">
    <property type="entry name" value="F-box_AtFBL13-like"/>
    <property type="match status" value="1"/>
</dbReference>
<dbReference type="InterPro" id="IPR001810">
    <property type="entry name" value="F-box_dom"/>
</dbReference>
<dbReference type="PANTHER" id="PTHR31293:SF12">
    <property type="entry name" value="RNI-LIKE SUPERFAMILY PROTEIN"/>
    <property type="match status" value="1"/>
</dbReference>
<dbReference type="SMART" id="SM00256">
    <property type="entry name" value="FBOX"/>
    <property type="match status" value="1"/>
</dbReference>
<evidence type="ECO:0000313" key="2">
    <source>
        <dbReference type="EMBL" id="RHN40796.1"/>
    </source>
</evidence>
<accession>A0A396GI19</accession>
<dbReference type="SUPFAM" id="SSF81383">
    <property type="entry name" value="F-box domain"/>
    <property type="match status" value="1"/>
</dbReference>
<feature type="domain" description="F-box" evidence="1">
    <location>
        <begin position="12"/>
        <end position="60"/>
    </location>
</feature>
<dbReference type="Gene3D" id="1.20.1280.50">
    <property type="match status" value="1"/>
</dbReference>
<dbReference type="PANTHER" id="PTHR31293">
    <property type="entry name" value="RNI-LIKE SUPERFAMILY PROTEIN"/>
    <property type="match status" value="1"/>
</dbReference>
<sequence length="75" mass="8647">MAEESKRKAGDEDRISNLPDGLLNHILSLLPTKTAVTTGRLSRRWRHLWKHLSALNFSDNSHLSFIPYTQQSELF</sequence>
<dbReference type="InterPro" id="IPR053781">
    <property type="entry name" value="F-box_AtFBL13-like"/>
</dbReference>
<evidence type="ECO:0000259" key="1">
    <source>
        <dbReference type="PROSITE" id="PS50181"/>
    </source>
</evidence>
<organism evidence="2">
    <name type="scientific">Medicago truncatula</name>
    <name type="common">Barrel medic</name>
    <name type="synonym">Medicago tribuloides</name>
    <dbReference type="NCBI Taxonomy" id="3880"/>
    <lineage>
        <taxon>Eukaryota</taxon>
        <taxon>Viridiplantae</taxon>
        <taxon>Streptophyta</taxon>
        <taxon>Embryophyta</taxon>
        <taxon>Tracheophyta</taxon>
        <taxon>Spermatophyta</taxon>
        <taxon>Magnoliopsida</taxon>
        <taxon>eudicotyledons</taxon>
        <taxon>Gunneridae</taxon>
        <taxon>Pentapetalae</taxon>
        <taxon>rosids</taxon>
        <taxon>fabids</taxon>
        <taxon>Fabales</taxon>
        <taxon>Fabaceae</taxon>
        <taxon>Papilionoideae</taxon>
        <taxon>50 kb inversion clade</taxon>
        <taxon>NPAAA clade</taxon>
        <taxon>Hologalegina</taxon>
        <taxon>IRL clade</taxon>
        <taxon>Trifolieae</taxon>
        <taxon>Medicago</taxon>
    </lineage>
</organism>
<dbReference type="AlphaFoldDB" id="A0A396GI19"/>
<dbReference type="InterPro" id="IPR055294">
    <property type="entry name" value="FBL60-like"/>
</dbReference>
<comment type="caution">
    <text evidence="2">The sequence shown here is derived from an EMBL/GenBank/DDBJ whole genome shotgun (WGS) entry which is preliminary data.</text>
</comment>
<name>A0A396GI19_MEDTR</name>
<dbReference type="Proteomes" id="UP000265566">
    <property type="component" value="Chromosome 8"/>
</dbReference>
<dbReference type="InterPro" id="IPR036047">
    <property type="entry name" value="F-box-like_dom_sf"/>
</dbReference>
<gene>
    <name evidence="2" type="ORF">MtrunA17_Chr8g0358761</name>
</gene>
<dbReference type="EMBL" id="PSQE01000008">
    <property type="protein sequence ID" value="RHN40796.1"/>
    <property type="molecule type" value="Genomic_DNA"/>
</dbReference>
<dbReference type="Gramene" id="rna47007">
    <property type="protein sequence ID" value="RHN40796.1"/>
    <property type="gene ID" value="gene47007"/>
</dbReference>
<dbReference type="PROSITE" id="PS50181">
    <property type="entry name" value="FBOX"/>
    <property type="match status" value="1"/>
</dbReference>
<protein>
    <submittedName>
        <fullName evidence="2">Putative F-box domain-containing protein</fullName>
    </submittedName>
</protein>
<proteinExistence type="predicted"/>